<dbReference type="InterPro" id="IPR002347">
    <property type="entry name" value="SDR_fam"/>
</dbReference>
<gene>
    <name evidence="4" type="primary">uxuB1</name>
    <name evidence="4" type="ORF">DTL3_1165</name>
</gene>
<dbReference type="RefSeq" id="WP_045087912.1">
    <property type="nucleotide sequence ID" value="NZ_LN824141.1"/>
</dbReference>
<dbReference type="KEGG" id="dtn:DTL3_1165"/>
<dbReference type="InterPro" id="IPR036291">
    <property type="entry name" value="NAD(P)-bd_dom_sf"/>
</dbReference>
<dbReference type="Gene3D" id="3.40.50.720">
    <property type="entry name" value="NAD(P)-binding Rossmann-like Domain"/>
    <property type="match status" value="1"/>
</dbReference>
<comment type="similarity">
    <text evidence="1 3">Belongs to the short-chain dehydrogenases/reductases (SDR) family.</text>
</comment>
<dbReference type="STRING" id="1006576.DTL3_1165"/>
<dbReference type="InterPro" id="IPR020904">
    <property type="entry name" value="Sc_DH/Rdtase_CS"/>
</dbReference>
<dbReference type="FunFam" id="3.40.50.720:FF:000240">
    <property type="entry name" value="SDR family oxidoreductase"/>
    <property type="match status" value="1"/>
</dbReference>
<dbReference type="PRINTS" id="PR00080">
    <property type="entry name" value="SDRFAMILY"/>
</dbReference>
<dbReference type="GO" id="GO:0008866">
    <property type="term" value="F:fructuronate reductase activity"/>
    <property type="evidence" value="ECO:0007669"/>
    <property type="project" value="UniProtKB-EC"/>
</dbReference>
<evidence type="ECO:0000256" key="1">
    <source>
        <dbReference type="ARBA" id="ARBA00006484"/>
    </source>
</evidence>
<evidence type="ECO:0000313" key="5">
    <source>
        <dbReference type="Proteomes" id="UP000032809"/>
    </source>
</evidence>
<dbReference type="AlphaFoldDB" id="A0A0C7P3L6"/>
<name>A0A0C7P3L6_DEFTU</name>
<sequence>MNISDFFDVKDKTIVITGGAGIICSEMARTLGSLGANIVVLDLSESAMEKLSKELSEKNIKHIVLKTNVLEKEQLLKAKEETILNFGKIDVLINGAGGNHPSATTSQDKSFFELPQDAVQWVFNLNFLGTFLASQVFGEYFAEKGEGQIINISSMNAFRPLTNIPAYSAAKAAVSNFTQWLAVHMNHNYSKKIRVNAVAPGFLLTNQNKFLLTNDDGSLTTRGNKILEHTPMERFGTPQDLISTILWLISEKSSFVNGIVVPIDGGFSAYSGV</sequence>
<accession>A0A0C7P3L6</accession>
<protein>
    <submittedName>
        <fullName evidence="4">D-mannonate oxidoreductase</fullName>
        <ecNumber evidence="4">1.1.1.57</ecNumber>
    </submittedName>
</protein>
<keyword evidence="5" id="KW-1185">Reference proteome</keyword>
<dbReference type="PANTHER" id="PTHR42760">
    <property type="entry name" value="SHORT-CHAIN DEHYDROGENASES/REDUCTASES FAMILY MEMBER"/>
    <property type="match status" value="1"/>
</dbReference>
<dbReference type="PROSITE" id="PS00061">
    <property type="entry name" value="ADH_SHORT"/>
    <property type="match status" value="1"/>
</dbReference>
<evidence type="ECO:0000256" key="2">
    <source>
        <dbReference type="ARBA" id="ARBA00023002"/>
    </source>
</evidence>
<dbReference type="HOGENOM" id="CLU_010194_1_1_0"/>
<dbReference type="EMBL" id="LN824141">
    <property type="protein sequence ID" value="CEP78469.1"/>
    <property type="molecule type" value="Genomic_DNA"/>
</dbReference>
<keyword evidence="2 4" id="KW-0560">Oxidoreductase</keyword>
<dbReference type="OrthoDB" id="9803333at2"/>
<dbReference type="GO" id="GO:0005975">
    <property type="term" value="P:carbohydrate metabolic process"/>
    <property type="evidence" value="ECO:0007669"/>
    <property type="project" value="UniProtKB-ARBA"/>
</dbReference>
<dbReference type="PRINTS" id="PR00081">
    <property type="entry name" value="GDHRDH"/>
</dbReference>
<evidence type="ECO:0000256" key="3">
    <source>
        <dbReference type="RuleBase" id="RU000363"/>
    </source>
</evidence>
<dbReference type="PANTHER" id="PTHR42760:SF115">
    <property type="entry name" value="3-OXOACYL-[ACYL-CARRIER-PROTEIN] REDUCTASE FABG"/>
    <property type="match status" value="1"/>
</dbReference>
<reference evidence="5" key="1">
    <citation type="submission" date="2014-11" db="EMBL/GenBank/DDBJ databases">
        <authorList>
            <person name="Wibberg D."/>
        </authorList>
    </citation>
    <scope>NUCLEOTIDE SEQUENCE [LARGE SCALE GENOMIC DNA]</scope>
    <source>
        <strain evidence="5">L3</strain>
    </source>
</reference>
<dbReference type="Pfam" id="PF00106">
    <property type="entry name" value="adh_short"/>
    <property type="match status" value="1"/>
</dbReference>
<dbReference type="NCBIfam" id="NF006132">
    <property type="entry name" value="PRK08277.1"/>
    <property type="match status" value="1"/>
</dbReference>
<dbReference type="EC" id="1.1.1.57" evidence="4"/>
<dbReference type="SUPFAM" id="SSF51735">
    <property type="entry name" value="NAD(P)-binding Rossmann-fold domains"/>
    <property type="match status" value="1"/>
</dbReference>
<proteinExistence type="inferred from homology"/>
<organism evidence="4 5">
    <name type="scientific">Defluviitoga tunisiensis</name>
    <dbReference type="NCBI Taxonomy" id="1006576"/>
    <lineage>
        <taxon>Bacteria</taxon>
        <taxon>Thermotogati</taxon>
        <taxon>Thermotogota</taxon>
        <taxon>Thermotogae</taxon>
        <taxon>Petrotogales</taxon>
        <taxon>Petrotogaceae</taxon>
        <taxon>Defluviitoga</taxon>
    </lineage>
</organism>
<dbReference type="Proteomes" id="UP000032809">
    <property type="component" value="Chromosome I"/>
</dbReference>
<evidence type="ECO:0000313" key="4">
    <source>
        <dbReference type="EMBL" id="CEP78469.1"/>
    </source>
</evidence>